<name>A0A5N5Q9A6_9AGAM</name>
<dbReference type="AlphaFoldDB" id="A0A5N5Q9A6"/>
<accession>A0A5N5Q9A6</accession>
<dbReference type="OrthoDB" id="3209210at2759"/>
<protein>
    <submittedName>
        <fullName evidence="1">Uncharacterized protein</fullName>
    </submittedName>
</protein>
<organism evidence="1 2">
    <name type="scientific">Ceratobasidium theobromae</name>
    <dbReference type="NCBI Taxonomy" id="1582974"/>
    <lineage>
        <taxon>Eukaryota</taxon>
        <taxon>Fungi</taxon>
        <taxon>Dikarya</taxon>
        <taxon>Basidiomycota</taxon>
        <taxon>Agaricomycotina</taxon>
        <taxon>Agaricomycetes</taxon>
        <taxon>Cantharellales</taxon>
        <taxon>Ceratobasidiaceae</taxon>
        <taxon>Ceratobasidium</taxon>
    </lineage>
</organism>
<sequence>MSDPIPPGASYYRASNAFIVATRRVMGLEDVVHLQSEEDMLKGNSVSEWLSRRGHPFIHKLQLRKERKTPFFHEYVVFSLYGDNNGYFRIDRRQLPNENIPLDCMCRDGVVAYDTIEEISGFDDAQYGISDCLVEIEFEYFNTSLKSLLQVCWAIRGHPQAGVYTLQRYNCYFFAQTITSCMARTKFGRFSESSLPEESALIYCPLEVEFGPDKIIRLRIKELRFEPLDPNPGWRAYLPSRQALEVSTHEEMKEYLHQLIFAHGERVEQFKMLLACTAKEVTDSIILAMEEVWNKVSTGSYNQPEKSEVTLIT</sequence>
<dbReference type="Proteomes" id="UP000383932">
    <property type="component" value="Unassembled WGS sequence"/>
</dbReference>
<keyword evidence="2" id="KW-1185">Reference proteome</keyword>
<evidence type="ECO:0000313" key="2">
    <source>
        <dbReference type="Proteomes" id="UP000383932"/>
    </source>
</evidence>
<comment type="caution">
    <text evidence="1">The sequence shown here is derived from an EMBL/GenBank/DDBJ whole genome shotgun (WGS) entry which is preliminary data.</text>
</comment>
<evidence type="ECO:0000313" key="1">
    <source>
        <dbReference type="EMBL" id="KAB5588254.1"/>
    </source>
</evidence>
<reference evidence="1 2" key="1">
    <citation type="journal article" date="2019" name="Fungal Biol. Biotechnol.">
        <title>Draft genome sequence of fastidious pathogen Ceratobasidium theobromae, which causes vascular-streak dieback in Theobroma cacao.</title>
        <authorList>
            <person name="Ali S.S."/>
            <person name="Asman A."/>
            <person name="Shao J."/>
            <person name="Firmansyah A.P."/>
            <person name="Susilo A.W."/>
            <person name="Rosmana A."/>
            <person name="McMahon P."/>
            <person name="Junaid M."/>
            <person name="Guest D."/>
            <person name="Kheng T.Y."/>
            <person name="Meinhardt L.W."/>
            <person name="Bailey B.A."/>
        </authorList>
    </citation>
    <scope>NUCLEOTIDE SEQUENCE [LARGE SCALE GENOMIC DNA]</scope>
    <source>
        <strain evidence="1 2">CT2</strain>
    </source>
</reference>
<gene>
    <name evidence="1" type="ORF">CTheo_8303</name>
</gene>
<dbReference type="EMBL" id="SSOP01000510">
    <property type="protein sequence ID" value="KAB5588254.1"/>
    <property type="molecule type" value="Genomic_DNA"/>
</dbReference>
<proteinExistence type="predicted"/>